<feature type="region of interest" description="Disordered" evidence="1">
    <location>
        <begin position="1"/>
        <end position="20"/>
    </location>
</feature>
<keyword evidence="3" id="KW-1185">Reference proteome</keyword>
<evidence type="ECO:0000256" key="1">
    <source>
        <dbReference type="SAM" id="MobiDB-lite"/>
    </source>
</evidence>
<evidence type="ECO:0000313" key="2">
    <source>
        <dbReference type="EMBL" id="KAG7517566.1"/>
    </source>
</evidence>
<evidence type="ECO:0000313" key="3">
    <source>
        <dbReference type="Proteomes" id="UP000693946"/>
    </source>
</evidence>
<feature type="region of interest" description="Disordered" evidence="1">
    <location>
        <begin position="59"/>
        <end position="102"/>
    </location>
</feature>
<dbReference type="Proteomes" id="UP000693946">
    <property type="component" value="Linkage Group LG12"/>
</dbReference>
<reference evidence="2 3" key="1">
    <citation type="journal article" date="2021" name="Sci. Rep.">
        <title>Chromosome anchoring in Senegalese sole (Solea senegalensis) reveals sex-associated markers and genome rearrangements in flatfish.</title>
        <authorList>
            <person name="Guerrero-Cozar I."/>
            <person name="Gomez-Garrido J."/>
            <person name="Berbel C."/>
            <person name="Martinez-Blanch J.F."/>
            <person name="Alioto T."/>
            <person name="Claros M.G."/>
            <person name="Gagnaire P.A."/>
            <person name="Manchado M."/>
        </authorList>
    </citation>
    <scope>NUCLEOTIDE SEQUENCE [LARGE SCALE GENOMIC DNA]</scope>
    <source>
        <strain evidence="2">Sse05_10M</strain>
    </source>
</reference>
<organism evidence="2 3">
    <name type="scientific">Solea senegalensis</name>
    <name type="common">Senegalese sole</name>
    <dbReference type="NCBI Taxonomy" id="28829"/>
    <lineage>
        <taxon>Eukaryota</taxon>
        <taxon>Metazoa</taxon>
        <taxon>Chordata</taxon>
        <taxon>Craniata</taxon>
        <taxon>Vertebrata</taxon>
        <taxon>Euteleostomi</taxon>
        <taxon>Actinopterygii</taxon>
        <taxon>Neopterygii</taxon>
        <taxon>Teleostei</taxon>
        <taxon>Neoteleostei</taxon>
        <taxon>Acanthomorphata</taxon>
        <taxon>Carangaria</taxon>
        <taxon>Pleuronectiformes</taxon>
        <taxon>Pleuronectoidei</taxon>
        <taxon>Soleidae</taxon>
        <taxon>Solea</taxon>
    </lineage>
</organism>
<dbReference type="AlphaFoldDB" id="A0AAV6SJF3"/>
<comment type="caution">
    <text evidence="2">The sequence shown here is derived from an EMBL/GenBank/DDBJ whole genome shotgun (WGS) entry which is preliminary data.</text>
</comment>
<name>A0AAV6SJF3_SOLSE</name>
<accession>A0AAV6SJF3</accession>
<gene>
    <name evidence="2" type="ORF">JOB18_011383</name>
</gene>
<feature type="compositionally biased region" description="Low complexity" evidence="1">
    <location>
        <begin position="64"/>
        <end position="73"/>
    </location>
</feature>
<feature type="compositionally biased region" description="Basic and acidic residues" evidence="1">
    <location>
        <begin position="1"/>
        <end position="12"/>
    </location>
</feature>
<sequence>MAKPLTHRERAGRTPGPRCVRRRRSEGLVWLLQGIPNVMSLLISSGRDSEIDHRRAAVTQIGRGSSSSSSSGSAACGDVREEKKKQSIPCDPTPKPSSPSAMFSCRNTFLDL</sequence>
<dbReference type="EMBL" id="JAGKHQ010000004">
    <property type="protein sequence ID" value="KAG7517566.1"/>
    <property type="molecule type" value="Genomic_DNA"/>
</dbReference>
<protein>
    <submittedName>
        <fullName evidence="2">Uncharacterized protein</fullName>
    </submittedName>
</protein>
<proteinExistence type="predicted"/>